<gene>
    <name evidence="1" type="ORF">CEXT_167341</name>
</gene>
<reference evidence="1 2" key="1">
    <citation type="submission" date="2021-06" db="EMBL/GenBank/DDBJ databases">
        <title>Caerostris extrusa draft genome.</title>
        <authorList>
            <person name="Kono N."/>
            <person name="Arakawa K."/>
        </authorList>
    </citation>
    <scope>NUCLEOTIDE SEQUENCE [LARGE SCALE GENOMIC DNA]</scope>
</reference>
<comment type="caution">
    <text evidence="1">The sequence shown here is derived from an EMBL/GenBank/DDBJ whole genome shotgun (WGS) entry which is preliminary data.</text>
</comment>
<evidence type="ECO:0000313" key="2">
    <source>
        <dbReference type="Proteomes" id="UP001054945"/>
    </source>
</evidence>
<dbReference type="AlphaFoldDB" id="A0AAV4W8A8"/>
<name>A0AAV4W8A8_CAEEX</name>
<sequence>MASTIQKPQFNQLTTSFLVKSRFQCVKTNCKTNTSGDRTRRVRIVRKGSSCREGACPSVPVTIVDQTAAVDEK</sequence>
<proteinExistence type="predicted"/>
<accession>A0AAV4W8A8</accession>
<protein>
    <submittedName>
        <fullName evidence="1">Uncharacterized protein</fullName>
    </submittedName>
</protein>
<organism evidence="1 2">
    <name type="scientific">Caerostris extrusa</name>
    <name type="common">Bark spider</name>
    <name type="synonym">Caerostris bankana</name>
    <dbReference type="NCBI Taxonomy" id="172846"/>
    <lineage>
        <taxon>Eukaryota</taxon>
        <taxon>Metazoa</taxon>
        <taxon>Ecdysozoa</taxon>
        <taxon>Arthropoda</taxon>
        <taxon>Chelicerata</taxon>
        <taxon>Arachnida</taxon>
        <taxon>Araneae</taxon>
        <taxon>Araneomorphae</taxon>
        <taxon>Entelegynae</taxon>
        <taxon>Araneoidea</taxon>
        <taxon>Araneidae</taxon>
        <taxon>Caerostris</taxon>
    </lineage>
</organism>
<dbReference type="Proteomes" id="UP001054945">
    <property type="component" value="Unassembled WGS sequence"/>
</dbReference>
<evidence type="ECO:0000313" key="1">
    <source>
        <dbReference type="EMBL" id="GIY78049.1"/>
    </source>
</evidence>
<keyword evidence="2" id="KW-1185">Reference proteome</keyword>
<dbReference type="EMBL" id="BPLR01015712">
    <property type="protein sequence ID" value="GIY78049.1"/>
    <property type="molecule type" value="Genomic_DNA"/>
</dbReference>